<evidence type="ECO:0000313" key="4">
    <source>
        <dbReference type="EMBL" id="XBC49894.1"/>
    </source>
</evidence>
<evidence type="ECO:0000256" key="1">
    <source>
        <dbReference type="HAMAP-Rule" id="MF_00226"/>
    </source>
</evidence>
<dbReference type="InterPro" id="IPR036425">
    <property type="entry name" value="MoaB/Mog-like_dom_sf"/>
</dbReference>
<dbReference type="NCBIfam" id="TIGR00177">
    <property type="entry name" value="molyb_syn"/>
    <property type="match status" value="1"/>
</dbReference>
<dbReference type="Pfam" id="PF18146">
    <property type="entry name" value="CinA_KH"/>
    <property type="match status" value="1"/>
</dbReference>
<dbReference type="SUPFAM" id="SSF53218">
    <property type="entry name" value="Molybdenum cofactor biosynthesis proteins"/>
    <property type="match status" value="1"/>
</dbReference>
<dbReference type="HAMAP" id="MF_00226_B">
    <property type="entry name" value="CinA_B"/>
    <property type="match status" value="1"/>
</dbReference>
<proteinExistence type="inferred from homology"/>
<dbReference type="CDD" id="cd00885">
    <property type="entry name" value="cinA"/>
    <property type="match status" value="1"/>
</dbReference>
<gene>
    <name evidence="1" type="primary">cinA</name>
    <name evidence="4" type="ORF">VUQ06_01325</name>
    <name evidence="3" type="ORF">VUQ08_02435</name>
</gene>
<dbReference type="Gene3D" id="3.40.980.10">
    <property type="entry name" value="MoaB/Mog-like domain"/>
    <property type="match status" value="1"/>
</dbReference>
<dbReference type="EMBL" id="CP142435">
    <property type="protein sequence ID" value="XBC49894.1"/>
    <property type="molecule type" value="Genomic_DNA"/>
</dbReference>
<evidence type="ECO:0000313" key="3">
    <source>
        <dbReference type="EMBL" id="XBC46495.1"/>
    </source>
</evidence>
<protein>
    <recommendedName>
        <fullName evidence="1">Putative competence-damage inducible protein</fullName>
    </recommendedName>
</protein>
<name>A0AB74U1L9_9LACT</name>
<dbReference type="NCBIfam" id="TIGR00200">
    <property type="entry name" value="cinA_nterm"/>
    <property type="match status" value="1"/>
</dbReference>
<dbReference type="SMART" id="SM00852">
    <property type="entry name" value="MoCF_biosynth"/>
    <property type="match status" value="1"/>
</dbReference>
<dbReference type="RefSeq" id="WP_347300766.1">
    <property type="nucleotide sequence ID" value="NZ_CP142433.1"/>
</dbReference>
<feature type="domain" description="MoaB/Mog" evidence="2">
    <location>
        <begin position="4"/>
        <end position="171"/>
    </location>
</feature>
<dbReference type="Pfam" id="PF00994">
    <property type="entry name" value="MoCF_biosynth"/>
    <property type="match status" value="1"/>
</dbReference>
<dbReference type="InterPro" id="IPR050101">
    <property type="entry name" value="CinA"/>
</dbReference>
<dbReference type="InterPro" id="IPR001453">
    <property type="entry name" value="MoaB/Mog_dom"/>
</dbReference>
<dbReference type="KEGG" id="dst:VUQ06_01325"/>
<accession>A0AB74U1L9</accession>
<reference evidence="4" key="1">
    <citation type="submission" date="2023-12" db="EMBL/GenBank/DDBJ databases">
        <title>Dolosigranulum savutii sp. nov. isolated from human upper respiratory samples collected in Botswana.</title>
        <authorList>
            <person name="Kelly M.S."/>
        </authorList>
    </citation>
    <scope>NUCLEOTIDE SEQUENCE</scope>
    <source>
        <strain evidence="4">MSK294</strain>
        <strain evidence="3">MSK433</strain>
    </source>
</reference>
<dbReference type="PIRSF" id="PIRSF006728">
    <property type="entry name" value="CinA"/>
    <property type="match status" value="1"/>
</dbReference>
<comment type="similarity">
    <text evidence="1">Belongs to the CinA family.</text>
</comment>
<dbReference type="EMBL" id="CP142433">
    <property type="protein sequence ID" value="XBC46495.1"/>
    <property type="molecule type" value="Genomic_DNA"/>
</dbReference>
<dbReference type="InterPro" id="IPR008135">
    <property type="entry name" value="Competence-induced_CinA"/>
</dbReference>
<dbReference type="AlphaFoldDB" id="A0AB74U1L9"/>
<evidence type="ECO:0000259" key="2">
    <source>
        <dbReference type="SMART" id="SM00852"/>
    </source>
</evidence>
<dbReference type="Gene3D" id="3.30.70.2860">
    <property type="match status" value="1"/>
</dbReference>
<dbReference type="PANTHER" id="PTHR13939">
    <property type="entry name" value="NICOTINAMIDE-NUCLEOTIDE AMIDOHYDROLASE PNCC"/>
    <property type="match status" value="1"/>
</dbReference>
<organism evidence="4">
    <name type="scientific">Dolosigranulum savutiense</name>
    <dbReference type="NCBI Taxonomy" id="3110288"/>
    <lineage>
        <taxon>Bacteria</taxon>
        <taxon>Bacillati</taxon>
        <taxon>Bacillota</taxon>
        <taxon>Bacilli</taxon>
        <taxon>Lactobacillales</taxon>
        <taxon>Carnobacteriaceae</taxon>
        <taxon>Dolosigranulum</taxon>
    </lineage>
</organism>
<dbReference type="PANTHER" id="PTHR13939:SF0">
    <property type="entry name" value="NMN AMIDOHYDROLASE-LIKE PROTEIN YFAY"/>
    <property type="match status" value="1"/>
</dbReference>
<sequence length="393" mass="43140">MKAEIIAIGTELLLGQVINSNAAYIARELAASGIDCYFHTVVGDNPERLRQAIAIATSRADLLIFSGGLGPTKDDITKEIIADYLDVSLVDDAESQALIQTYYERKGQPMPESNKRQSQILQGATLLPNENGMAPGSLLEHDGTYYAMVPGVPREMKAMVTNQLMPMLLQLTTHHEYLESKILRFFNITESQMAKEIDDIIEKQTNPTVAIYVDGYEVTVRLSAKATSKEKAHDLIQRTEAAIMEQVGDYFYASGMRGMVATAVKLLEETGQSISIAEHGLGGVVTSGVFNHLTDKSRLTTAIIEPVIDSEPDEAKACTIAQQLKTRCSSDIGLACVAGLSEVSTGGFPSKIYVGIVYENQHFSRTIDLSYRREITPEIIQLQVANYLREVLI</sequence>
<dbReference type="InterPro" id="IPR041424">
    <property type="entry name" value="CinA_KH"/>
</dbReference>